<proteinExistence type="predicted"/>
<keyword evidence="3" id="KW-1185">Reference proteome</keyword>
<accession>D7UXL9</accession>
<sequence length="61" mass="7287">MADKTSEAQKAASKRYRDKNREKNTIQSYKRSGRKFIRDHATLDDLEEFKQLIADREKELK</sequence>
<name>D7UXL9_LISGR</name>
<dbReference type="RefSeq" id="WP_003758185.1">
    <property type="nucleotide sequence ID" value="NZ_GL538353.1"/>
</dbReference>
<dbReference type="EMBL" id="ACCR02000003">
    <property type="protein sequence ID" value="EFI84427.1"/>
    <property type="molecule type" value="Genomic_DNA"/>
</dbReference>
<reference evidence="2" key="1">
    <citation type="submission" date="2010-06" db="EMBL/GenBank/DDBJ databases">
        <authorList>
            <person name="Muzny D."/>
            <person name="Qin X."/>
            <person name="Buhay C."/>
            <person name="Dugan-Rocha S."/>
            <person name="Ding Y."/>
            <person name="Chen G."/>
            <person name="Hawes A."/>
            <person name="Holder M."/>
            <person name="Jhangiani S."/>
            <person name="Johnson A."/>
            <person name="Khan Z."/>
            <person name="Li Z."/>
            <person name="Liu W."/>
            <person name="Liu X."/>
            <person name="Perez L."/>
            <person name="Shen H."/>
            <person name="Wang Q."/>
            <person name="Watt J."/>
            <person name="Xi L."/>
            <person name="Xin Y."/>
            <person name="Zhou J."/>
            <person name="Deng J."/>
            <person name="Jiang H."/>
            <person name="Liu Y."/>
            <person name="Qu J."/>
            <person name="Song X.-Z."/>
            <person name="Zhang L."/>
            <person name="Villasana D."/>
            <person name="Johnson A."/>
            <person name="Liu J."/>
            <person name="Liyanage D."/>
            <person name="Lorensuhewa L."/>
            <person name="Robinson T."/>
            <person name="Song A."/>
            <person name="Song B.-B."/>
            <person name="Dinh H."/>
            <person name="Thornton R."/>
            <person name="Coyle M."/>
            <person name="Francisco L."/>
            <person name="Jackson L."/>
            <person name="Javaid M."/>
            <person name="Korchina V."/>
            <person name="Kovar C."/>
            <person name="Mata R."/>
            <person name="Mathew T."/>
            <person name="Ngo R."/>
            <person name="Nguyen L."/>
            <person name="Nguyen N."/>
            <person name="Okwuonu G."/>
            <person name="Ongeri F."/>
            <person name="Pham C."/>
            <person name="Simmons D."/>
            <person name="Wilczek-Boney K."/>
            <person name="Hale W."/>
            <person name="Jakkamsetti A."/>
            <person name="Pham P."/>
            <person name="Ruth R."/>
            <person name="San Lucas F."/>
            <person name="Warren J."/>
            <person name="Zhang J."/>
            <person name="Zhao Z."/>
            <person name="Zhou C."/>
            <person name="Zhu D."/>
            <person name="Lee S."/>
            <person name="Bess C."/>
            <person name="Blankenburg K."/>
            <person name="Forbes L."/>
            <person name="Fu Q."/>
            <person name="Gubbala S."/>
            <person name="Hirani K."/>
            <person name="Jayaseelan J.C."/>
            <person name="Lara F."/>
            <person name="Munidasa M."/>
            <person name="Palculict T."/>
            <person name="Patil S."/>
            <person name="Pu L.-L."/>
            <person name="Saada N."/>
            <person name="Tang L."/>
            <person name="Weissenberger G."/>
            <person name="Zhu Y."/>
            <person name="Hemphill L."/>
            <person name="Shang Y."/>
            <person name="Youmans B."/>
            <person name="Ayvaz T."/>
            <person name="Ross M."/>
            <person name="Santibanez J."/>
            <person name="Aqrawi P."/>
            <person name="Gross S."/>
            <person name="Joshi V."/>
            <person name="Fowler G."/>
            <person name="Nazareth L."/>
            <person name="Reid J."/>
            <person name="Worley K."/>
            <person name="Petrosino J."/>
            <person name="Highlander S."/>
            <person name="Gibbs R."/>
        </authorList>
    </citation>
    <scope>NUCLEOTIDE SEQUENCE [LARGE SCALE GENOMIC DNA]</scope>
    <source>
        <strain evidence="2">DSM 20601</strain>
    </source>
</reference>
<comment type="caution">
    <text evidence="2">The sequence shown here is derived from an EMBL/GenBank/DDBJ whole genome shotgun (WGS) entry which is preliminary data.</text>
</comment>
<organism evidence="2 3">
    <name type="scientific">Listeria grayi DSM 20601</name>
    <dbReference type="NCBI Taxonomy" id="525367"/>
    <lineage>
        <taxon>Bacteria</taxon>
        <taxon>Bacillati</taxon>
        <taxon>Bacillota</taxon>
        <taxon>Bacilli</taxon>
        <taxon>Bacillales</taxon>
        <taxon>Listeriaceae</taxon>
        <taxon>Listeria</taxon>
    </lineage>
</organism>
<dbReference type="Proteomes" id="UP000010119">
    <property type="component" value="Unassembled WGS sequence"/>
</dbReference>
<evidence type="ECO:0000256" key="1">
    <source>
        <dbReference type="SAM" id="MobiDB-lite"/>
    </source>
</evidence>
<dbReference type="eggNOG" id="ENOG5030UR9">
    <property type="taxonomic scope" value="Bacteria"/>
</dbReference>
<evidence type="ECO:0000313" key="3">
    <source>
        <dbReference type="Proteomes" id="UP000010119"/>
    </source>
</evidence>
<feature type="region of interest" description="Disordered" evidence="1">
    <location>
        <begin position="1"/>
        <end position="31"/>
    </location>
</feature>
<gene>
    <name evidence="2" type="ORF">HMPREF0556_10980</name>
</gene>
<dbReference type="HOGENOM" id="CLU_194485_2_0_9"/>
<dbReference type="AlphaFoldDB" id="D7UXL9"/>
<protein>
    <submittedName>
        <fullName evidence="2">Uncharacterized protein</fullName>
    </submittedName>
</protein>
<evidence type="ECO:0000313" key="2">
    <source>
        <dbReference type="EMBL" id="EFI84427.1"/>
    </source>
</evidence>